<feature type="domain" description="Mycothiol-dependent maleylpyruvate isomerase metal-binding" evidence="1">
    <location>
        <begin position="18"/>
        <end position="133"/>
    </location>
</feature>
<dbReference type="Proteomes" id="UP000649739">
    <property type="component" value="Unassembled WGS sequence"/>
</dbReference>
<dbReference type="GO" id="GO:0005886">
    <property type="term" value="C:plasma membrane"/>
    <property type="evidence" value="ECO:0007669"/>
    <property type="project" value="TreeGrafter"/>
</dbReference>
<reference evidence="2" key="1">
    <citation type="journal article" date="2014" name="Int. J. Syst. Evol. Microbiol.">
        <title>Complete genome sequence of Corynebacterium casei LMG S-19264T (=DSM 44701T), isolated from a smear-ripened cheese.</title>
        <authorList>
            <consortium name="US DOE Joint Genome Institute (JGI-PGF)"/>
            <person name="Walter F."/>
            <person name="Albersmeier A."/>
            <person name="Kalinowski J."/>
            <person name="Ruckert C."/>
        </authorList>
    </citation>
    <scope>NUCLEOTIDE SEQUENCE</scope>
    <source>
        <strain evidence="2">JCM 3090</strain>
    </source>
</reference>
<reference evidence="2" key="2">
    <citation type="submission" date="2020-09" db="EMBL/GenBank/DDBJ databases">
        <authorList>
            <person name="Sun Q."/>
            <person name="Ohkuma M."/>
        </authorList>
    </citation>
    <scope>NUCLEOTIDE SEQUENCE</scope>
    <source>
        <strain evidence="2">JCM 3090</strain>
    </source>
</reference>
<dbReference type="Pfam" id="PF11716">
    <property type="entry name" value="MDMPI_N"/>
    <property type="match status" value="1"/>
</dbReference>
<name>A0A8J3F996_9ACTN</name>
<comment type="caution">
    <text evidence="2">The sequence shown here is derived from an EMBL/GenBank/DDBJ whole genome shotgun (WGS) entry which is preliminary data.</text>
</comment>
<dbReference type="RefSeq" id="WP_189170530.1">
    <property type="nucleotide sequence ID" value="NZ_BMQB01000005.1"/>
</dbReference>
<dbReference type="InterPro" id="IPR017517">
    <property type="entry name" value="Maleyloyr_isom"/>
</dbReference>
<evidence type="ECO:0000313" key="3">
    <source>
        <dbReference type="Proteomes" id="UP000649739"/>
    </source>
</evidence>
<gene>
    <name evidence="2" type="ORF">GCM10010123_27720</name>
</gene>
<evidence type="ECO:0000313" key="2">
    <source>
        <dbReference type="EMBL" id="GGJ96212.1"/>
    </source>
</evidence>
<organism evidence="2 3">
    <name type="scientific">Pilimelia anulata</name>
    <dbReference type="NCBI Taxonomy" id="53371"/>
    <lineage>
        <taxon>Bacteria</taxon>
        <taxon>Bacillati</taxon>
        <taxon>Actinomycetota</taxon>
        <taxon>Actinomycetes</taxon>
        <taxon>Micromonosporales</taxon>
        <taxon>Micromonosporaceae</taxon>
        <taxon>Pilimelia</taxon>
    </lineage>
</organism>
<dbReference type="EMBL" id="BMQB01000005">
    <property type="protein sequence ID" value="GGJ96212.1"/>
    <property type="molecule type" value="Genomic_DNA"/>
</dbReference>
<sequence>MEALIGAGALRGGLGMEYARLRAAAEAAPPDTPVPTCPQWSLADLVSHVAEVYLHKAACIRAGAGPEPDPPGPGPEPAPAVELLDRAYAELCAEFDARGLHDPAASWYPRDPTVGFWIRRMAHETVIHRLDAALAAGAPLPPVPTPLAVDGIDEVLRVFLQFGTQEYGRMFGPELTEADGRTVLVQTAGRGWAVRLTPTGVAVTEADADTAAGATLSGEPYDVLRWLWRRGGAPERGGDAALTDRLEALLGTATQ</sequence>
<dbReference type="InterPro" id="IPR034660">
    <property type="entry name" value="DinB/YfiT-like"/>
</dbReference>
<dbReference type="GO" id="GO:0046872">
    <property type="term" value="F:metal ion binding"/>
    <property type="evidence" value="ECO:0007669"/>
    <property type="project" value="InterPro"/>
</dbReference>
<proteinExistence type="predicted"/>
<dbReference type="InterPro" id="IPR024344">
    <property type="entry name" value="MDMPI_metal-binding"/>
</dbReference>
<dbReference type="SUPFAM" id="SSF109854">
    <property type="entry name" value="DinB/YfiT-like putative metalloenzymes"/>
    <property type="match status" value="1"/>
</dbReference>
<accession>A0A8J3F996</accession>
<dbReference type="PANTHER" id="PTHR40758:SF1">
    <property type="entry name" value="CONSERVED PROTEIN"/>
    <property type="match status" value="1"/>
</dbReference>
<protein>
    <recommendedName>
        <fullName evidence="1">Mycothiol-dependent maleylpyruvate isomerase metal-binding domain-containing protein</fullName>
    </recommendedName>
</protein>
<keyword evidence="3" id="KW-1185">Reference proteome</keyword>
<dbReference type="AlphaFoldDB" id="A0A8J3F996"/>
<evidence type="ECO:0000259" key="1">
    <source>
        <dbReference type="Pfam" id="PF11716"/>
    </source>
</evidence>
<dbReference type="NCBIfam" id="TIGR03083">
    <property type="entry name" value="maleylpyruvate isomerase family mycothiol-dependent enzyme"/>
    <property type="match status" value="1"/>
</dbReference>
<dbReference type="PANTHER" id="PTHR40758">
    <property type="entry name" value="CONSERVED PROTEIN"/>
    <property type="match status" value="1"/>
</dbReference>